<dbReference type="EMBL" id="OZ020110">
    <property type="protein sequence ID" value="CAK9262671.1"/>
    <property type="molecule type" value="Genomic_DNA"/>
</dbReference>
<accession>A0ABP0W7A6</accession>
<evidence type="ECO:0000313" key="1">
    <source>
        <dbReference type="EMBL" id="CAK9262671.1"/>
    </source>
</evidence>
<gene>
    <name evidence="1" type="ORF">CSSPJE1EN1_LOCUS8149</name>
</gene>
<dbReference type="PANTHER" id="PTHR37067:SF3">
    <property type="entry name" value="PX DOMAIN-CONTAINING PROTEIN"/>
    <property type="match status" value="1"/>
</dbReference>
<reference evidence="1" key="1">
    <citation type="submission" date="2024-02" db="EMBL/GenBank/DDBJ databases">
        <authorList>
            <consortium name="ELIXIR-Norway"/>
            <consortium name="Elixir Norway"/>
        </authorList>
    </citation>
    <scope>NUCLEOTIDE SEQUENCE</scope>
</reference>
<keyword evidence="2" id="KW-1185">Reference proteome</keyword>
<name>A0ABP0W7A6_9BRYO</name>
<dbReference type="PANTHER" id="PTHR37067">
    <property type="entry name" value="PX DOMAIN-CONTAINING PROTEIN"/>
    <property type="match status" value="1"/>
</dbReference>
<sequence length="122" mass="14260">MLTKSICRFMAPYRLELYRKHIKKQHAEGWLKYQGLSKAEKQMCFDRQKKATINQFFCTTNDVLEMMIASKIVDELIGDLYFHLDNDAGDNWPISKANSMRLFQLNEGGATYSVTIKNPLRF</sequence>
<organism evidence="1 2">
    <name type="scientific">Sphagnum jensenii</name>
    <dbReference type="NCBI Taxonomy" id="128206"/>
    <lineage>
        <taxon>Eukaryota</taxon>
        <taxon>Viridiplantae</taxon>
        <taxon>Streptophyta</taxon>
        <taxon>Embryophyta</taxon>
        <taxon>Bryophyta</taxon>
        <taxon>Sphagnophytina</taxon>
        <taxon>Sphagnopsida</taxon>
        <taxon>Sphagnales</taxon>
        <taxon>Sphagnaceae</taxon>
        <taxon>Sphagnum</taxon>
    </lineage>
</organism>
<proteinExistence type="predicted"/>
<protein>
    <submittedName>
        <fullName evidence="1">Uncharacterized protein</fullName>
    </submittedName>
</protein>
<dbReference type="Proteomes" id="UP001497444">
    <property type="component" value="Chromosome 15"/>
</dbReference>
<evidence type="ECO:0000313" key="2">
    <source>
        <dbReference type="Proteomes" id="UP001497444"/>
    </source>
</evidence>